<dbReference type="Proteomes" id="UP000192573">
    <property type="component" value="Unassembled WGS sequence"/>
</dbReference>
<organism evidence="1 2">
    <name type="scientific">Citrobacter braakii</name>
    <dbReference type="NCBI Taxonomy" id="57706"/>
    <lineage>
        <taxon>Bacteria</taxon>
        <taxon>Pseudomonadati</taxon>
        <taxon>Pseudomonadota</taxon>
        <taxon>Gammaproteobacteria</taxon>
        <taxon>Enterobacterales</taxon>
        <taxon>Enterobacteriaceae</taxon>
        <taxon>Citrobacter</taxon>
        <taxon>Citrobacter freundii complex</taxon>
    </lineage>
</organism>
<dbReference type="RefSeq" id="WP_080861076.1">
    <property type="nucleotide sequence ID" value="NZ_CP077405.1"/>
</dbReference>
<evidence type="ECO:0008006" key="3">
    <source>
        <dbReference type="Google" id="ProtNLM"/>
    </source>
</evidence>
<name>A0A1V8NRW3_CITBR</name>
<evidence type="ECO:0000313" key="2">
    <source>
        <dbReference type="Proteomes" id="UP000192573"/>
    </source>
</evidence>
<dbReference type="Pfam" id="PF06688">
    <property type="entry name" value="DUF1187"/>
    <property type="match status" value="1"/>
</dbReference>
<dbReference type="InterPro" id="IPR009572">
    <property type="entry name" value="DUF1187"/>
</dbReference>
<sequence length="64" mass="7218">MYKITAIIEKAGNAPTSWTRYSKVKMTKAQCEKMISGKHEAGVSRIEKATLKSFECVKVRPDEL</sequence>
<dbReference type="NCBIfam" id="NF007283">
    <property type="entry name" value="PRK09750.1"/>
    <property type="match status" value="1"/>
</dbReference>
<gene>
    <name evidence="1" type="ORF">BZK42_26530</name>
</gene>
<reference evidence="1 2" key="1">
    <citation type="submission" date="2017-03" db="EMBL/GenBank/DDBJ databases">
        <authorList>
            <person name="Afonso C.L."/>
            <person name="Miller P.J."/>
            <person name="Scott M.A."/>
            <person name="Spackman E."/>
            <person name="Goraichik I."/>
            <person name="Dimitrov K.M."/>
            <person name="Suarez D.L."/>
            <person name="Swayne D.E."/>
        </authorList>
    </citation>
    <scope>NUCLEOTIDE SEQUENCE [LARGE SCALE GENOMIC DNA]</scope>
    <source>
        <strain evidence="1 2">ATCC 51113</strain>
    </source>
</reference>
<proteinExistence type="predicted"/>
<dbReference type="AlphaFoldDB" id="A0A1V8NRW3"/>
<evidence type="ECO:0000313" key="1">
    <source>
        <dbReference type="EMBL" id="OQM39151.1"/>
    </source>
</evidence>
<comment type="caution">
    <text evidence="1">The sequence shown here is derived from an EMBL/GenBank/DDBJ whole genome shotgun (WGS) entry which is preliminary data.</text>
</comment>
<accession>A0A1V8NRW3</accession>
<protein>
    <recommendedName>
        <fullName evidence="3">DUF1187 family protein</fullName>
    </recommendedName>
</protein>
<dbReference type="EMBL" id="NAEW01000032">
    <property type="protein sequence ID" value="OQM39151.1"/>
    <property type="molecule type" value="Genomic_DNA"/>
</dbReference>